<dbReference type="AlphaFoldDB" id="A0A1H8WJE0"/>
<gene>
    <name evidence="2" type="ORF">SAMN05660991_04458</name>
</gene>
<sequence length="234" mass="25682">MPATAPVPQLLLPGQVAAAPGPIDLAPMFLMHRAFRRDLDAFAGVVPTVAVDDRERWGRLARRFRLFATVLHKHHSGEDRAMWPLLADRGADAAVLESLEAQHAGIDPLLTAVREDLGALAAGTGDAATRERLTAGTARLRDDLAAHLANEESTGMPLVQEYLSPEDWDRLDREVFAKDYTAREVPAVLGWVAAGLTDDQLRRLPGANRIFLAFARFMARRFERGEARTFGGAR</sequence>
<dbReference type="Gene3D" id="1.20.120.520">
    <property type="entry name" value="nmb1532 protein domain like"/>
    <property type="match status" value="1"/>
</dbReference>
<protein>
    <submittedName>
        <fullName evidence="2">Hemerythrin HHE cation binding domain-containing protein</fullName>
    </submittedName>
</protein>
<proteinExistence type="predicted"/>
<dbReference type="CDD" id="cd12108">
    <property type="entry name" value="Hr-like"/>
    <property type="match status" value="1"/>
</dbReference>
<accession>A0A1H8WJE0</accession>
<name>A0A1H8WJE0_9ACTN</name>
<dbReference type="EMBL" id="FOEE01000021">
    <property type="protein sequence ID" value="SEP27756.1"/>
    <property type="molecule type" value="Genomic_DNA"/>
</dbReference>
<evidence type="ECO:0000313" key="3">
    <source>
        <dbReference type="Proteomes" id="UP000198960"/>
    </source>
</evidence>
<reference evidence="3" key="1">
    <citation type="submission" date="2016-10" db="EMBL/GenBank/DDBJ databases">
        <authorList>
            <person name="Varghese N."/>
            <person name="Submissions S."/>
        </authorList>
    </citation>
    <scope>NUCLEOTIDE SEQUENCE [LARGE SCALE GENOMIC DNA]</scope>
    <source>
        <strain evidence="3">DSM 45413</strain>
    </source>
</reference>
<evidence type="ECO:0000313" key="2">
    <source>
        <dbReference type="EMBL" id="SEP27756.1"/>
    </source>
</evidence>
<evidence type="ECO:0000259" key="1">
    <source>
        <dbReference type="Pfam" id="PF01814"/>
    </source>
</evidence>
<dbReference type="STRING" id="673521.SAMN05660991_04458"/>
<keyword evidence="3" id="KW-1185">Reference proteome</keyword>
<dbReference type="OrthoDB" id="5197650at2"/>
<dbReference type="Pfam" id="PF01814">
    <property type="entry name" value="Hemerythrin"/>
    <property type="match status" value="1"/>
</dbReference>
<dbReference type="InterPro" id="IPR012312">
    <property type="entry name" value="Hemerythrin-like"/>
</dbReference>
<dbReference type="Proteomes" id="UP000198960">
    <property type="component" value="Unassembled WGS sequence"/>
</dbReference>
<feature type="domain" description="Hemerythrin-like" evidence="1">
    <location>
        <begin position="31"/>
        <end position="158"/>
    </location>
</feature>
<dbReference type="RefSeq" id="WP_091949121.1">
    <property type="nucleotide sequence ID" value="NZ_FOEE01000021.1"/>
</dbReference>
<organism evidence="2 3">
    <name type="scientific">Trujillonella endophytica</name>
    <dbReference type="NCBI Taxonomy" id="673521"/>
    <lineage>
        <taxon>Bacteria</taxon>
        <taxon>Bacillati</taxon>
        <taxon>Actinomycetota</taxon>
        <taxon>Actinomycetes</taxon>
        <taxon>Geodermatophilales</taxon>
        <taxon>Geodermatophilaceae</taxon>
        <taxon>Trujillonella</taxon>
    </lineage>
</organism>